<organism evidence="9 10">
    <name type="scientific">Tenacibaculum vairaonense</name>
    <dbReference type="NCBI Taxonomy" id="3137860"/>
    <lineage>
        <taxon>Bacteria</taxon>
        <taxon>Pseudomonadati</taxon>
        <taxon>Bacteroidota</taxon>
        <taxon>Flavobacteriia</taxon>
        <taxon>Flavobacteriales</taxon>
        <taxon>Flavobacteriaceae</taxon>
        <taxon>Tenacibaculum</taxon>
    </lineage>
</organism>
<dbReference type="InterPro" id="IPR041286">
    <property type="entry name" value="MBG_2"/>
</dbReference>
<dbReference type="Proteomes" id="UP001497602">
    <property type="component" value="Unassembled WGS sequence"/>
</dbReference>
<name>A0ABP1FFJ3_9FLAO</name>
<dbReference type="InterPro" id="IPR001258">
    <property type="entry name" value="NHL_repeat"/>
</dbReference>
<evidence type="ECO:0000256" key="3">
    <source>
        <dbReference type="PROSITE-ProRule" id="PRU00504"/>
    </source>
</evidence>
<evidence type="ECO:0000259" key="8">
    <source>
        <dbReference type="Pfam" id="PF25021"/>
    </source>
</evidence>
<comment type="caution">
    <text evidence="9">The sequence shown here is derived from an EMBL/GenBank/DDBJ whole genome shotgun (WGS) entry which is preliminary data.</text>
</comment>
<keyword evidence="1 4" id="KW-0732">Signal</keyword>
<accession>A0ABP1FFJ3</accession>
<dbReference type="Gene3D" id="3.30.160.710">
    <property type="match status" value="1"/>
</dbReference>
<dbReference type="EMBL" id="CAXJRC010000033">
    <property type="protein sequence ID" value="CAL2107349.1"/>
    <property type="molecule type" value="Genomic_DNA"/>
</dbReference>
<feature type="chain" id="PRO_5046885608" description="Secretion system C-terminal sorting domain-containing protein" evidence="4">
    <location>
        <begin position="23"/>
        <end position="1576"/>
    </location>
</feature>
<evidence type="ECO:0000313" key="9">
    <source>
        <dbReference type="EMBL" id="CAL2107349.1"/>
    </source>
</evidence>
<evidence type="ECO:0008006" key="11">
    <source>
        <dbReference type="Google" id="ProtNLM"/>
    </source>
</evidence>
<feature type="domain" description="Teneurin NHL" evidence="8">
    <location>
        <begin position="266"/>
        <end position="428"/>
    </location>
</feature>
<feature type="repeat" description="NHL" evidence="3">
    <location>
        <begin position="678"/>
        <end position="713"/>
    </location>
</feature>
<dbReference type="InterPro" id="IPR041248">
    <property type="entry name" value="YDG"/>
</dbReference>
<feature type="domain" description="MBG" evidence="6">
    <location>
        <begin position="1419"/>
        <end position="1490"/>
    </location>
</feature>
<evidence type="ECO:0000256" key="2">
    <source>
        <dbReference type="ARBA" id="ARBA00022737"/>
    </source>
</evidence>
<dbReference type="PROSITE" id="PS51125">
    <property type="entry name" value="NHL"/>
    <property type="match status" value="5"/>
</dbReference>
<feature type="repeat" description="NHL" evidence="3">
    <location>
        <begin position="162"/>
        <end position="192"/>
    </location>
</feature>
<evidence type="ECO:0000259" key="7">
    <source>
        <dbReference type="Pfam" id="PF18962"/>
    </source>
</evidence>
<keyword evidence="10" id="KW-1185">Reference proteome</keyword>
<evidence type="ECO:0000256" key="4">
    <source>
        <dbReference type="SAM" id="SignalP"/>
    </source>
</evidence>
<feature type="repeat" description="NHL" evidence="3">
    <location>
        <begin position="735"/>
        <end position="766"/>
    </location>
</feature>
<gene>
    <name evidence="9" type="ORF">T190115A13A_30195</name>
</gene>
<reference evidence="9 10" key="1">
    <citation type="submission" date="2024-05" db="EMBL/GenBank/DDBJ databases">
        <authorList>
            <person name="Duchaud E."/>
        </authorList>
    </citation>
    <scope>NUCLEOTIDE SEQUENCE [LARGE SCALE GENOMIC DNA]</scope>
    <source>
        <strain evidence="9">Ena-SAMPLE-TAB-13-05-2024-13:56:06:370-140305</strain>
    </source>
</reference>
<dbReference type="SUPFAM" id="SSF101898">
    <property type="entry name" value="NHL repeat"/>
    <property type="match status" value="2"/>
</dbReference>
<evidence type="ECO:0000259" key="6">
    <source>
        <dbReference type="Pfam" id="PF18676"/>
    </source>
</evidence>
<feature type="signal peptide" evidence="4">
    <location>
        <begin position="1"/>
        <end position="22"/>
    </location>
</feature>
<evidence type="ECO:0000259" key="5">
    <source>
        <dbReference type="Pfam" id="PF18657"/>
    </source>
</evidence>
<feature type="domain" description="MBG" evidence="6">
    <location>
        <begin position="1157"/>
        <end position="1238"/>
    </location>
</feature>
<feature type="domain" description="Secretion system C-terminal sorting" evidence="7">
    <location>
        <begin position="1508"/>
        <end position="1574"/>
    </location>
</feature>
<dbReference type="Pfam" id="PF18962">
    <property type="entry name" value="Por_Secre_tail"/>
    <property type="match status" value="1"/>
</dbReference>
<feature type="repeat" description="NHL" evidence="3">
    <location>
        <begin position="216"/>
        <end position="246"/>
    </location>
</feature>
<dbReference type="Pfam" id="PF18657">
    <property type="entry name" value="YDG"/>
    <property type="match status" value="2"/>
</dbReference>
<dbReference type="CDD" id="cd14953">
    <property type="entry name" value="NHL_like_1"/>
    <property type="match status" value="2"/>
</dbReference>
<sequence>MRKITFSLTMLVTLFFISHAFSQRTKKAITNTAPNFITAAITSVKEGETYTYTIDASDVDGDVVSVTAPTKPNWLSLATKSGGEVTTFAGISGTFGHVDGTGTAATFGQPSSIVFDASGNLYIAEYGNHTIRKITPNGEVSTFAGLADFAGTTDGNGTSARFNLPIGLAIDASGNLYVTDQGNHSIRKVTPSGEVTTIAGSGGIGSADGNGTSASFNSPVGITVDNSGNLYVSDTGNHAIRKITPSGEVTTIAGTKGTLGTVNANGTTASFHFPYGIIIDSSGNLYVAEGGNHTIRKITPNGDVTTLVGTMGVSGTTDGNGTNATFNTPTGMVMDKIGNIYLSDLQNHAIRKITPNADVITIAGTIGTSGTANGNGTSASLSQPIGVAINPSGNLFITEFDKHTVRKLTLPSATLTGDSTGNAGVHNVVLEANDANGGLVQQSFTITVKEAPSVTTNTVSLVGINKATLNAEVTADGGDTVTERGFIYALTKDNATPTVAEVNGTAIIKQVVAGTTGIFTKELTGLIANSEYSVVAYATNSAGTTEGSVQTFTTTNTVPTITSTAIATVNEGNMYNYVVTTNDADGDVVTVTAITKPDWLSLTTTSNVTTIAGTPGTTGATDGNGNDALFDRPIGTAVDASGNLYIADTNNHRIRKITPSGEVSTFAGSTQGYADGTGTAAQFRSPRGIVIDASGNLYIADNNNHRIRKITSAGVVTTLAGSTQGYTDGTGVAAQFYFPSGLTIDKSGNLYVADQLNHRIRKVTPTGVVSTFAGSTAGFTNGNGTSAQFNEPFSIDIDASGSMYVVDRLNHSIRKITPSGEVSTLAGNGTGGFADGNGASAQFNSPFDVALDVYGNVYVADFINHRIRKITTTGEVSTVAGTGTVGNTNGAATEATFNFPAGLDVDTYGNIYVADYYGHAIRKITAPIITLTGDTKGSEGNHNVVLEANDGNGGVVQQTFTIEVKAKPTVVTGTVNMIAKNGATLQGTVINDGGATITERGFVYALTANDASPTLAEVNGTTVKKVVVSGTTETFNSAITGLENNRAYSVIAYATNMVGTTEGEVKTFNTLHISFEAVTKTYGEANFDLAAGSNSSGSISYAIVEGGTGSAELSGVNNATVNIGNAGTVTIRATQAAAGNFSTGSQDMTLTIEKATLTITPKQQTKTYGSNYTLTNMVSYTGFVNGDNAGDLATTPTVISLSGLEGNTTAGVNTYTEVLSVAAFTDSNYEITFGKGNFEITTKQLSVEDITGANKVYDGTTTASVIGTANLVGVINSDNVSLAGTPVHNFVKATIGTNIEITTTGYSLIGADAYNYTVTQPNLSATITAKVLEIVGLQGINKVYDGTTNALATGTASLSGVIDGETVSVIGTPVYTFASKNVGLGIAITTTGYSLTGTDTSNYILTQPSLSGAITAKLITVTADAKTKEKGAEDPELTYQITTGELVGVDDFSGSLEREEGEEVGDYVIQQGTIAVSDNYSITYKEALFTITKALSIREFSVNTDITLYPNPTSGIVNIKSEKGVAINKVVLYNVLGRALNTFNKEVLDISTLKAGTYILRIETEKGVGVKRIVKD</sequence>
<feature type="domain" description="YDG" evidence="5">
    <location>
        <begin position="1328"/>
        <end position="1408"/>
    </location>
</feature>
<dbReference type="RefSeq" id="WP_348738989.1">
    <property type="nucleotide sequence ID" value="NZ_CAXJRC010000033.1"/>
</dbReference>
<protein>
    <recommendedName>
        <fullName evidence="11">Secretion system C-terminal sorting domain-containing protein</fullName>
    </recommendedName>
</protein>
<dbReference type="Gene3D" id="2.120.10.30">
    <property type="entry name" value="TolB, C-terminal domain"/>
    <property type="match status" value="7"/>
</dbReference>
<dbReference type="PANTHER" id="PTHR13833:SF71">
    <property type="entry name" value="NHL DOMAIN-CONTAINING PROTEIN"/>
    <property type="match status" value="1"/>
</dbReference>
<dbReference type="InterPro" id="IPR011042">
    <property type="entry name" value="6-blade_b-propeller_TolB-like"/>
</dbReference>
<dbReference type="Pfam" id="PF01436">
    <property type="entry name" value="NHL"/>
    <property type="match status" value="5"/>
</dbReference>
<dbReference type="NCBIfam" id="TIGR04183">
    <property type="entry name" value="Por_Secre_tail"/>
    <property type="match status" value="1"/>
</dbReference>
<keyword evidence="2" id="KW-0677">Repeat</keyword>
<proteinExistence type="predicted"/>
<dbReference type="Pfam" id="PF25021">
    <property type="entry name" value="TEN_NHL"/>
    <property type="match status" value="2"/>
</dbReference>
<evidence type="ECO:0000313" key="10">
    <source>
        <dbReference type="Proteomes" id="UP001497602"/>
    </source>
</evidence>
<dbReference type="InterPro" id="IPR056822">
    <property type="entry name" value="TEN_NHL"/>
</dbReference>
<feature type="domain" description="Teneurin NHL" evidence="8">
    <location>
        <begin position="98"/>
        <end position="189"/>
    </location>
</feature>
<feature type="repeat" description="NHL" evidence="3">
    <location>
        <begin position="630"/>
        <end position="660"/>
    </location>
</feature>
<dbReference type="Pfam" id="PF18676">
    <property type="entry name" value="MBG_2"/>
    <property type="match status" value="2"/>
</dbReference>
<feature type="domain" description="YDG" evidence="5">
    <location>
        <begin position="1241"/>
        <end position="1320"/>
    </location>
</feature>
<dbReference type="InterPro" id="IPR026444">
    <property type="entry name" value="Secre_tail"/>
</dbReference>
<dbReference type="PANTHER" id="PTHR13833">
    <property type="match status" value="1"/>
</dbReference>
<evidence type="ECO:0000256" key="1">
    <source>
        <dbReference type="ARBA" id="ARBA00022729"/>
    </source>
</evidence>